<dbReference type="InterPro" id="IPR003607">
    <property type="entry name" value="HD/PDEase_dom"/>
</dbReference>
<dbReference type="Gene3D" id="1.10.3210.10">
    <property type="entry name" value="Hypothetical protein af1432"/>
    <property type="match status" value="1"/>
</dbReference>
<evidence type="ECO:0000256" key="2">
    <source>
        <dbReference type="ARBA" id="ARBA00022723"/>
    </source>
</evidence>
<dbReference type="Proteomes" id="UP000320012">
    <property type="component" value="Unassembled WGS sequence"/>
</dbReference>
<accession>A0A0N7HAN8</accession>
<dbReference type="AlphaFoldDB" id="A0A0N7HAN8"/>
<evidence type="ECO:0000313" key="11">
    <source>
        <dbReference type="Proteomes" id="UP000320012"/>
    </source>
</evidence>
<comment type="caution">
    <text evidence="8">The sequence shown here is derived from an EMBL/GenBank/DDBJ whole genome shotgun (WGS) entry which is preliminary data.</text>
</comment>
<name>A0A0N7HAN8_9LACO</name>
<evidence type="ECO:0000256" key="4">
    <source>
        <dbReference type="ARBA" id="ARBA00022801"/>
    </source>
</evidence>
<dbReference type="GO" id="GO:0046872">
    <property type="term" value="F:metal ion binding"/>
    <property type="evidence" value="ECO:0007669"/>
    <property type="project" value="UniProtKB-KW"/>
</dbReference>
<evidence type="ECO:0000256" key="1">
    <source>
        <dbReference type="ARBA" id="ARBA00012506"/>
    </source>
</evidence>
<evidence type="ECO:0000313" key="9">
    <source>
        <dbReference type="EMBL" id="TVV27957.1"/>
    </source>
</evidence>
<evidence type="ECO:0000256" key="6">
    <source>
        <dbReference type="ARBA" id="ARBA00049417"/>
    </source>
</evidence>
<dbReference type="OrthoDB" id="9782134at2"/>
<organism evidence="8 10">
    <name type="scientific">Weissella cibaria</name>
    <dbReference type="NCBI Taxonomy" id="137591"/>
    <lineage>
        <taxon>Bacteria</taxon>
        <taxon>Bacillati</taxon>
        <taxon>Bacillota</taxon>
        <taxon>Bacilli</taxon>
        <taxon>Lactobacillales</taxon>
        <taxon>Lactobacillaceae</taxon>
        <taxon>Weissella</taxon>
    </lineage>
</organism>
<dbReference type="EMBL" id="VNHC01000002">
    <property type="protein sequence ID" value="TVV27957.1"/>
    <property type="molecule type" value="Genomic_DNA"/>
</dbReference>
<dbReference type="GO" id="GO:0008803">
    <property type="term" value="F:bis(5'-nucleosyl)-tetraphosphatase (symmetrical) activity"/>
    <property type="evidence" value="ECO:0007669"/>
    <property type="project" value="UniProtKB-EC"/>
</dbReference>
<proteinExistence type="predicted"/>
<keyword evidence="5" id="KW-0408">Iron</keyword>
<dbReference type="Proteomes" id="UP000193588">
    <property type="component" value="Unassembled WGS sequence"/>
</dbReference>
<evidence type="ECO:0000313" key="8">
    <source>
        <dbReference type="EMBL" id="OSP88724.1"/>
    </source>
</evidence>
<dbReference type="InterPro" id="IPR006675">
    <property type="entry name" value="HDIG_dom"/>
</dbReference>
<dbReference type="EMBL" id="NDXJ01000016">
    <property type="protein sequence ID" value="OSP88724.1"/>
    <property type="molecule type" value="Genomic_DNA"/>
</dbReference>
<dbReference type="NCBIfam" id="TIGR00277">
    <property type="entry name" value="HDIG"/>
    <property type="match status" value="1"/>
</dbReference>
<dbReference type="PROSITE" id="PS51831">
    <property type="entry name" value="HD"/>
    <property type="match status" value="1"/>
</dbReference>
<feature type="domain" description="HD" evidence="7">
    <location>
        <begin position="31"/>
        <end position="145"/>
    </location>
</feature>
<dbReference type="GO" id="GO:0000166">
    <property type="term" value="F:nucleotide binding"/>
    <property type="evidence" value="ECO:0007669"/>
    <property type="project" value="UniProtKB-KW"/>
</dbReference>
<dbReference type="SUPFAM" id="SSF109604">
    <property type="entry name" value="HD-domain/PDEase-like"/>
    <property type="match status" value="1"/>
</dbReference>
<dbReference type="Pfam" id="PF01966">
    <property type="entry name" value="HD"/>
    <property type="match status" value="1"/>
</dbReference>
<reference evidence="8 10" key="1">
    <citation type="submission" date="2017-04" db="EMBL/GenBank/DDBJ databases">
        <title>The genome sequence of Weissella cibaria isolated from wild Drosophila.</title>
        <authorList>
            <person name="Ricks N.J."/>
            <person name="Carroll C."/>
            <person name="Walters A."/>
            <person name="Newell P.D."/>
            <person name="Chaston J.M."/>
        </authorList>
    </citation>
    <scope>NUCLEOTIDE SEQUENCE [LARGE SCALE GENOMIC DNA]</scope>
    <source>
        <strain evidence="8 10">DmW_103</strain>
    </source>
</reference>
<dbReference type="NCBIfam" id="TIGR00488">
    <property type="entry name" value="bis(5'-nucleosyl)-tetraphosphatase (symmetrical) YqeK"/>
    <property type="match status" value="1"/>
</dbReference>
<dbReference type="InterPro" id="IPR005249">
    <property type="entry name" value="YqeK"/>
</dbReference>
<dbReference type="SMART" id="SM00471">
    <property type="entry name" value="HDc"/>
    <property type="match status" value="1"/>
</dbReference>
<evidence type="ECO:0000256" key="3">
    <source>
        <dbReference type="ARBA" id="ARBA00022741"/>
    </source>
</evidence>
<evidence type="ECO:0000313" key="10">
    <source>
        <dbReference type="Proteomes" id="UP000193588"/>
    </source>
</evidence>
<dbReference type="PANTHER" id="PTHR35795">
    <property type="entry name" value="SLR1885 PROTEIN"/>
    <property type="match status" value="1"/>
</dbReference>
<dbReference type="InterPro" id="IPR051094">
    <property type="entry name" value="Diverse_Catalytic_Enzymes"/>
</dbReference>
<dbReference type="CDD" id="cd00077">
    <property type="entry name" value="HDc"/>
    <property type="match status" value="1"/>
</dbReference>
<dbReference type="RefSeq" id="WP_043711108.1">
    <property type="nucleotide sequence ID" value="NZ_CBCSCI010000006.1"/>
</dbReference>
<dbReference type="EC" id="3.6.1.41" evidence="1"/>
<dbReference type="PANTHER" id="PTHR35795:SF1">
    <property type="entry name" value="BIS(5'-NUCLEOSYL)-TETRAPHOSPHATASE, SYMMETRICAL"/>
    <property type="match status" value="1"/>
</dbReference>
<gene>
    <name evidence="8" type="ORF">B9D04_10285</name>
    <name evidence="9" type="ORF">FO435_08780</name>
</gene>
<evidence type="ECO:0000256" key="5">
    <source>
        <dbReference type="ARBA" id="ARBA00023004"/>
    </source>
</evidence>
<dbReference type="KEGG" id="wcb:AO080_04995"/>
<reference evidence="9 11" key="2">
    <citation type="submission" date="2019-07" db="EMBL/GenBank/DDBJ databases">
        <title>Genome sequence of Weissella cibaria GK1.</title>
        <authorList>
            <person name="Choi H.-J."/>
        </authorList>
    </citation>
    <scope>NUCLEOTIDE SEQUENCE [LARGE SCALE GENOMIC DNA]</scope>
    <source>
        <strain evidence="9 11">GK1</strain>
    </source>
</reference>
<dbReference type="InterPro" id="IPR006674">
    <property type="entry name" value="HD_domain"/>
</dbReference>
<evidence type="ECO:0000259" key="7">
    <source>
        <dbReference type="PROSITE" id="PS51831"/>
    </source>
</evidence>
<keyword evidence="4" id="KW-0378">Hydrolase</keyword>
<protein>
    <recommendedName>
        <fullName evidence="1">bis(5'-nucleosyl)-tetraphosphatase (symmetrical)</fullName>
        <ecNumber evidence="1">3.6.1.41</ecNumber>
    </recommendedName>
</protein>
<keyword evidence="2" id="KW-0479">Metal-binding</keyword>
<keyword evidence="3" id="KW-0547">Nucleotide-binding</keyword>
<sequence length="199" mass="22263">MTNEMIYRGRYYNGSRASLVAAAQAAMSDYRFQHVLRVEEMAVRLADKWGVDAELASVAALTHDYAKERSDADFLAKIAEKQLDPDLVNWGNNVWHGIVGAEMVKDELGIQNEDILTAIRQHTTGAPYMTTLSQIIYMADYIEAGRDFPGVEEVRALAFDDLAASVGWQTGHTLAYLIEKRVPVYPGTLLTYNAWSVEK</sequence>
<comment type="catalytic activity">
    <reaction evidence="6">
        <text>P(1),P(4)-bis(5'-adenosyl) tetraphosphate + H2O = 2 ADP + 2 H(+)</text>
        <dbReference type="Rhea" id="RHEA:24252"/>
        <dbReference type="ChEBI" id="CHEBI:15377"/>
        <dbReference type="ChEBI" id="CHEBI:15378"/>
        <dbReference type="ChEBI" id="CHEBI:58141"/>
        <dbReference type="ChEBI" id="CHEBI:456216"/>
        <dbReference type="EC" id="3.6.1.41"/>
    </reaction>
</comment>